<reference evidence="2" key="1">
    <citation type="journal article" date="2024" name="Proc. Natl. Acad. Sci. U.S.A.">
        <title>Extraordinary preservation of gene collinearity over three hundred million years revealed in homosporous lycophytes.</title>
        <authorList>
            <person name="Li C."/>
            <person name="Wickell D."/>
            <person name="Kuo L.Y."/>
            <person name="Chen X."/>
            <person name="Nie B."/>
            <person name="Liao X."/>
            <person name="Peng D."/>
            <person name="Ji J."/>
            <person name="Jenkins J."/>
            <person name="Williams M."/>
            <person name="Shu S."/>
            <person name="Plott C."/>
            <person name="Barry K."/>
            <person name="Rajasekar S."/>
            <person name="Grimwood J."/>
            <person name="Han X."/>
            <person name="Sun S."/>
            <person name="Hou Z."/>
            <person name="He W."/>
            <person name="Dai G."/>
            <person name="Sun C."/>
            <person name="Schmutz J."/>
            <person name="Leebens-Mack J.H."/>
            <person name="Li F.W."/>
            <person name="Wang L."/>
        </authorList>
    </citation>
    <scope>NUCLEOTIDE SEQUENCE [LARGE SCALE GENOMIC DNA]</scope>
    <source>
        <strain evidence="2">cv. PW_Plant_1</strain>
    </source>
</reference>
<organism evidence="1 2">
    <name type="scientific">Diphasiastrum complanatum</name>
    <name type="common">Issler's clubmoss</name>
    <name type="synonym">Lycopodium complanatum</name>
    <dbReference type="NCBI Taxonomy" id="34168"/>
    <lineage>
        <taxon>Eukaryota</taxon>
        <taxon>Viridiplantae</taxon>
        <taxon>Streptophyta</taxon>
        <taxon>Embryophyta</taxon>
        <taxon>Tracheophyta</taxon>
        <taxon>Lycopodiopsida</taxon>
        <taxon>Lycopodiales</taxon>
        <taxon>Lycopodiaceae</taxon>
        <taxon>Lycopodioideae</taxon>
        <taxon>Diphasiastrum</taxon>
    </lineage>
</organism>
<keyword evidence="2" id="KW-1185">Reference proteome</keyword>
<proteinExistence type="predicted"/>
<sequence length="93" mass="10889">MKRTCYAQTSQITQIRKKMREIMVRKAQSCDLKELVAKFILEMIGKDIEKATSRNYPLQNESEITFLKILPALLSTWKMKRMVIPDALKALDR</sequence>
<evidence type="ECO:0000313" key="2">
    <source>
        <dbReference type="Proteomes" id="UP001162992"/>
    </source>
</evidence>
<comment type="caution">
    <text evidence="1">The sequence shown here is derived from an EMBL/GenBank/DDBJ whole genome shotgun (WGS) entry which is preliminary data.</text>
</comment>
<dbReference type="Proteomes" id="UP001162992">
    <property type="component" value="Chromosome 13"/>
</dbReference>
<gene>
    <name evidence="1" type="ORF">O6H91_13G042300</name>
</gene>
<name>A0ACC2BU55_DIPCM</name>
<protein>
    <submittedName>
        <fullName evidence="1">Uncharacterized protein</fullName>
    </submittedName>
</protein>
<evidence type="ECO:0000313" key="1">
    <source>
        <dbReference type="EMBL" id="KAJ7533307.1"/>
    </source>
</evidence>
<dbReference type="EMBL" id="CM055104">
    <property type="protein sequence ID" value="KAJ7533307.1"/>
    <property type="molecule type" value="Genomic_DNA"/>
</dbReference>
<accession>A0ACC2BU55</accession>